<name>A0A1L3MIH4_9MICO</name>
<dbReference type="RefSeq" id="WP_072625287.1">
    <property type="nucleotide sequence ID" value="NZ_CP013290.1"/>
</dbReference>
<dbReference type="InterPro" id="IPR036291">
    <property type="entry name" value="NAD(P)-bd_dom_sf"/>
</dbReference>
<dbReference type="InterPro" id="IPR013154">
    <property type="entry name" value="ADH-like_N"/>
</dbReference>
<dbReference type="SUPFAM" id="SSF50129">
    <property type="entry name" value="GroES-like"/>
    <property type="match status" value="1"/>
</dbReference>
<dbReference type="SUPFAM" id="SSF51735">
    <property type="entry name" value="NAD(P)-binding Rossmann-fold domains"/>
    <property type="match status" value="1"/>
</dbReference>
<dbReference type="Gene3D" id="3.90.180.10">
    <property type="entry name" value="Medium-chain alcohol dehydrogenases, catalytic domain"/>
    <property type="match status" value="1"/>
</dbReference>
<dbReference type="InterPro" id="IPR047618">
    <property type="entry name" value="QOR-like"/>
</dbReference>
<sequence length="329" mass="34144">MATTRALVVTRHGGPEVLAVEERDVAEPGPGEALVEVAAGGVNFIDVYQREGVYPTEPPYVAGFEAAGTVRAVGEGAAVAVGDRVAWSMTSGLHAELVLADSTRLLPVPDDVDLETACAATLQGMTAHALVTDCVRVQEGTVAVVHAAAGGVGQLLTQMITNRGGTVIATAGSDTKLEIARSRGASEVIDYGQSEDLAADIAAAARRLGADAGVDVVYDGVGKATFDASLASLRRRGTLVLFGAASGQVPPFDLQRLNSGGSLFVTRPSLAHYIEDRDELLMRGREVFEDISAGRLDIAIGGRHPFAEAAEAYRALEARATTGKLILVP</sequence>
<dbReference type="PANTHER" id="PTHR48106:SF13">
    <property type="entry name" value="QUINONE OXIDOREDUCTASE-RELATED"/>
    <property type="match status" value="1"/>
</dbReference>
<dbReference type="AlphaFoldDB" id="A0A1L3MIH4"/>
<protein>
    <submittedName>
        <fullName evidence="4">NADPH--quinone reductase</fullName>
    </submittedName>
</protein>
<evidence type="ECO:0000259" key="3">
    <source>
        <dbReference type="SMART" id="SM00829"/>
    </source>
</evidence>
<dbReference type="KEGG" id="jte:ASJ30_11835"/>
<evidence type="ECO:0000256" key="2">
    <source>
        <dbReference type="ARBA" id="ARBA00023002"/>
    </source>
</evidence>
<dbReference type="EMBL" id="CP013290">
    <property type="protein sequence ID" value="APH02132.1"/>
    <property type="molecule type" value="Genomic_DNA"/>
</dbReference>
<accession>A0A1L3MIH4</accession>
<dbReference type="PANTHER" id="PTHR48106">
    <property type="entry name" value="QUINONE OXIDOREDUCTASE PIG3-RELATED"/>
    <property type="match status" value="1"/>
</dbReference>
<keyword evidence="1" id="KW-0521">NADP</keyword>
<dbReference type="SMART" id="SM00829">
    <property type="entry name" value="PKS_ER"/>
    <property type="match status" value="1"/>
</dbReference>
<dbReference type="GO" id="GO:0070402">
    <property type="term" value="F:NADPH binding"/>
    <property type="evidence" value="ECO:0007669"/>
    <property type="project" value="TreeGrafter"/>
</dbReference>
<keyword evidence="5" id="KW-1185">Reference proteome</keyword>
<reference evidence="4 5" key="1">
    <citation type="submission" date="2015-11" db="EMBL/GenBank/DDBJ databases">
        <authorList>
            <person name="Zhang Y."/>
            <person name="Guo Z."/>
        </authorList>
    </citation>
    <scope>NUCLEOTIDE SEQUENCE [LARGE SCALE GENOMIC DNA]</scope>
    <source>
        <strain evidence="4 5">YFY001</strain>
    </source>
</reference>
<dbReference type="GO" id="GO:0005829">
    <property type="term" value="C:cytosol"/>
    <property type="evidence" value="ECO:0007669"/>
    <property type="project" value="TreeGrafter"/>
</dbReference>
<dbReference type="Gene3D" id="3.40.50.720">
    <property type="entry name" value="NAD(P)-binding Rossmann-like Domain"/>
    <property type="match status" value="1"/>
</dbReference>
<dbReference type="FunFam" id="3.40.50.720:FF:000053">
    <property type="entry name" value="Quinone oxidoreductase 1"/>
    <property type="match status" value="1"/>
</dbReference>
<keyword evidence="2" id="KW-0560">Oxidoreductase</keyword>
<feature type="domain" description="Enoyl reductase (ER)" evidence="3">
    <location>
        <begin position="13"/>
        <end position="327"/>
    </location>
</feature>
<dbReference type="InterPro" id="IPR020843">
    <property type="entry name" value="ER"/>
</dbReference>
<dbReference type="Pfam" id="PF08240">
    <property type="entry name" value="ADH_N"/>
    <property type="match status" value="1"/>
</dbReference>
<proteinExistence type="predicted"/>
<dbReference type="Proteomes" id="UP000182938">
    <property type="component" value="Chromosome"/>
</dbReference>
<dbReference type="CDD" id="cd05286">
    <property type="entry name" value="QOR2"/>
    <property type="match status" value="1"/>
</dbReference>
<dbReference type="GO" id="GO:0003960">
    <property type="term" value="F:quinone reductase (NADPH) activity"/>
    <property type="evidence" value="ECO:0007669"/>
    <property type="project" value="InterPro"/>
</dbReference>
<organism evidence="4 5">
    <name type="scientific">Janibacter indicus</name>
    <dbReference type="NCBI Taxonomy" id="857417"/>
    <lineage>
        <taxon>Bacteria</taxon>
        <taxon>Bacillati</taxon>
        <taxon>Actinomycetota</taxon>
        <taxon>Actinomycetes</taxon>
        <taxon>Micrococcales</taxon>
        <taxon>Intrasporangiaceae</taxon>
        <taxon>Janibacter</taxon>
    </lineage>
</organism>
<gene>
    <name evidence="4" type="ORF">ASJ30_11835</name>
</gene>
<evidence type="ECO:0000256" key="1">
    <source>
        <dbReference type="ARBA" id="ARBA00022857"/>
    </source>
</evidence>
<evidence type="ECO:0000313" key="5">
    <source>
        <dbReference type="Proteomes" id="UP000182938"/>
    </source>
</evidence>
<dbReference type="GO" id="GO:0035925">
    <property type="term" value="F:mRNA 3'-UTR AU-rich region binding"/>
    <property type="evidence" value="ECO:0007669"/>
    <property type="project" value="TreeGrafter"/>
</dbReference>
<evidence type="ECO:0000313" key="4">
    <source>
        <dbReference type="EMBL" id="APH02132.1"/>
    </source>
</evidence>
<dbReference type="InterPro" id="IPR013149">
    <property type="entry name" value="ADH-like_C"/>
</dbReference>
<dbReference type="Pfam" id="PF00107">
    <property type="entry name" value="ADH_zinc_N"/>
    <property type="match status" value="1"/>
</dbReference>
<dbReference type="InterPro" id="IPR011032">
    <property type="entry name" value="GroES-like_sf"/>
</dbReference>